<name>A0ABZ2AGD6_9BACT</name>
<dbReference type="InterPro" id="IPR058660">
    <property type="entry name" value="WHD_DnaB"/>
</dbReference>
<evidence type="ECO:0000259" key="3">
    <source>
        <dbReference type="Pfam" id="PF25888"/>
    </source>
</evidence>
<proteinExistence type="inferred from homology"/>
<gene>
    <name evidence="4" type="ORF">V2E26_02160</name>
</gene>
<keyword evidence="5" id="KW-1185">Reference proteome</keyword>
<evidence type="ECO:0000313" key="5">
    <source>
        <dbReference type="Proteomes" id="UP001431935"/>
    </source>
</evidence>
<dbReference type="Pfam" id="PF25888">
    <property type="entry name" value="WHD_DnaB"/>
    <property type="match status" value="1"/>
</dbReference>
<dbReference type="EMBL" id="CP143578">
    <property type="protein sequence ID" value="WVN21197.1"/>
    <property type="molecule type" value="Genomic_DNA"/>
</dbReference>
<reference evidence="4" key="1">
    <citation type="submission" date="2024-01" db="EMBL/GenBank/DDBJ databases">
        <title>Complete genome sequence of Mycoplasma gateae strain 3700.</title>
        <authorList>
            <person name="Spergser J."/>
        </authorList>
    </citation>
    <scope>NUCLEOTIDE SEQUENCE [LARGE SCALE GENOMIC DNA]</scope>
    <source>
        <strain evidence="4">3700</strain>
    </source>
</reference>
<comment type="similarity">
    <text evidence="1">Belongs to the DnaB/DnaD family.</text>
</comment>
<protein>
    <submittedName>
        <fullName evidence="4">DnaD domain protein</fullName>
    </submittedName>
</protein>
<accession>A0ABZ2AGD6</accession>
<evidence type="ECO:0000256" key="1">
    <source>
        <dbReference type="ARBA" id="ARBA00093462"/>
    </source>
</evidence>
<dbReference type="InterPro" id="IPR006343">
    <property type="entry name" value="DnaB/C_C"/>
</dbReference>
<dbReference type="RefSeq" id="WP_330463236.1">
    <property type="nucleotide sequence ID" value="NZ_CP143578.1"/>
</dbReference>
<feature type="domain" description="Replicative helicase loading/DNA remodeling protein DnaB N-terminal winged helix" evidence="3">
    <location>
        <begin position="6"/>
        <end position="159"/>
    </location>
</feature>
<organism evidence="4 5">
    <name type="scientific">Metamycoplasma gateae</name>
    <dbReference type="NCBI Taxonomy" id="35769"/>
    <lineage>
        <taxon>Bacteria</taxon>
        <taxon>Bacillati</taxon>
        <taxon>Mycoplasmatota</taxon>
        <taxon>Mycoplasmoidales</taxon>
        <taxon>Metamycoplasmataceae</taxon>
        <taxon>Metamycoplasma</taxon>
    </lineage>
</organism>
<sequence>MNQVKFFVDNSADINSNDLINLRTFYSPIIGSLGITFYHHLFDLYNINKLKKHDLYETSEFLLLDYFELEETKNKLEGLGLIKTFQDKDGNLLFKLIKPLNANEISNNCLIANILKNKIGEIKFNELIKQHAVYYFDNKNMNDVSKTFFDVFNCDKNMLKSIETFDFTLVNEDELLNTLSSEEYIFNYTKRELSPSQILMLKKIKLLNFDDKAINCFIKYSISVNNSIVCNYILKIADDFAKRNLFEAELIDNELSQVINFKNNTSINFATPKFKEISHNLDDGLSWDD</sequence>
<dbReference type="Pfam" id="PF07261">
    <property type="entry name" value="DnaB_2"/>
    <property type="match status" value="1"/>
</dbReference>
<evidence type="ECO:0000259" key="2">
    <source>
        <dbReference type="Pfam" id="PF07261"/>
    </source>
</evidence>
<feature type="domain" description="DnaB/C C-terminal" evidence="2">
    <location>
        <begin position="185"/>
        <end position="249"/>
    </location>
</feature>
<evidence type="ECO:0000313" key="4">
    <source>
        <dbReference type="EMBL" id="WVN21197.1"/>
    </source>
</evidence>
<dbReference type="Proteomes" id="UP001431935">
    <property type="component" value="Chromosome"/>
</dbReference>